<feature type="region of interest" description="Disordered" evidence="1">
    <location>
        <begin position="1"/>
        <end position="200"/>
    </location>
</feature>
<feature type="compositionally biased region" description="Acidic residues" evidence="1">
    <location>
        <begin position="327"/>
        <end position="339"/>
    </location>
</feature>
<gene>
    <name evidence="2" type="ORF">SAMN04489793_0502</name>
</gene>
<evidence type="ECO:0000313" key="2">
    <source>
        <dbReference type="EMBL" id="SEB67315.1"/>
    </source>
</evidence>
<dbReference type="RefSeq" id="WP_231857311.1">
    <property type="nucleotide sequence ID" value="NZ_CBDRGN010000005.1"/>
</dbReference>
<organism evidence="2 3">
    <name type="scientific">Tsukamurella tyrosinosolvens</name>
    <dbReference type="NCBI Taxonomy" id="57704"/>
    <lineage>
        <taxon>Bacteria</taxon>
        <taxon>Bacillati</taxon>
        <taxon>Actinomycetota</taxon>
        <taxon>Actinomycetes</taxon>
        <taxon>Mycobacteriales</taxon>
        <taxon>Tsukamurellaceae</taxon>
        <taxon>Tsukamurella</taxon>
    </lineage>
</organism>
<evidence type="ECO:0000313" key="3">
    <source>
        <dbReference type="Proteomes" id="UP000182241"/>
    </source>
</evidence>
<dbReference type="STRING" id="57704.SAMN04489793_0502"/>
<dbReference type="EMBL" id="FNSA01000003">
    <property type="protein sequence ID" value="SEB67315.1"/>
    <property type="molecule type" value="Genomic_DNA"/>
</dbReference>
<protein>
    <submittedName>
        <fullName evidence="2">Uncharacterized protein</fullName>
    </submittedName>
</protein>
<feature type="compositionally biased region" description="Pro residues" evidence="1">
    <location>
        <begin position="122"/>
        <end position="131"/>
    </location>
</feature>
<feature type="compositionally biased region" description="Low complexity" evidence="1">
    <location>
        <begin position="259"/>
        <end position="272"/>
    </location>
</feature>
<dbReference type="Proteomes" id="UP000182241">
    <property type="component" value="Unassembled WGS sequence"/>
</dbReference>
<accession>A0A1H4LAH4</accession>
<feature type="compositionally biased region" description="Acidic residues" evidence="1">
    <location>
        <begin position="278"/>
        <end position="290"/>
    </location>
</feature>
<feature type="compositionally biased region" description="Basic residues" evidence="1">
    <location>
        <begin position="1"/>
        <end position="11"/>
    </location>
</feature>
<feature type="region of interest" description="Disordered" evidence="1">
    <location>
        <begin position="256"/>
        <end position="374"/>
    </location>
</feature>
<proteinExistence type="predicted"/>
<feature type="compositionally biased region" description="Low complexity" evidence="1">
    <location>
        <begin position="72"/>
        <end position="104"/>
    </location>
</feature>
<feature type="compositionally biased region" description="Polar residues" evidence="1">
    <location>
        <begin position="143"/>
        <end position="157"/>
    </location>
</feature>
<keyword evidence="3" id="KW-1185">Reference proteome</keyword>
<dbReference type="Gene3D" id="3.30.450.30">
    <property type="entry name" value="Dynein light chain 2a, cytoplasmic"/>
    <property type="match status" value="1"/>
</dbReference>
<name>A0A1H4LAH4_TSUTY</name>
<evidence type="ECO:0000256" key="1">
    <source>
        <dbReference type="SAM" id="MobiDB-lite"/>
    </source>
</evidence>
<feature type="compositionally biased region" description="Polar residues" evidence="1">
    <location>
        <begin position="170"/>
        <end position="184"/>
    </location>
</feature>
<dbReference type="AlphaFoldDB" id="A0A1H4LAH4"/>
<reference evidence="3" key="1">
    <citation type="submission" date="2016-10" db="EMBL/GenBank/DDBJ databases">
        <authorList>
            <person name="Varghese N."/>
            <person name="Submissions S."/>
        </authorList>
    </citation>
    <scope>NUCLEOTIDE SEQUENCE [LARGE SCALE GENOMIC DNA]</scope>
    <source>
        <strain evidence="3">DSM 44234</strain>
    </source>
</reference>
<feature type="compositionally biased region" description="Low complexity" evidence="1">
    <location>
        <begin position="356"/>
        <end position="365"/>
    </location>
</feature>
<sequence length="532" mass="55235">MSGPRRPRNNRQRVEDYYGVHDTGMGSRPAPAAPPAPPTVPPTAPPQGPPPGQQAPQGQPPRRPRVIPPPEVQVAAQEAARAAAGAPPSAPGTPSAPRAASVPGAPGPAPSDPLAGVAAPSYPQPGSPAPDAPRTKPDPLTDPLTSETFQGVQQASDTFEAGVVGGFGYSASTGPQTASNTSATAFDGGFDQFAPPRFEPRAEGRADDLWVDAAPSGHDDAGETLEATFEAHPESETLDEPDESYIDVEVVDVEVLEHGAPSAAPAETASEGVATDDVASEDEPADDEPFDAQAVTDTRVVEDEQPTPAEAPVEEPAADGQVAAEEPAADGEAGADDGADTERATRTEAATEETATDAGAAEQQAPPAFDEPLAIDPFPYTQIDETYVDPETLQGLQNRQAPHEPKEPGDMTEFNESLQEAMTIDGALGVALVDASSGMALATAGDPAEFNLEVAAAGNSALVQAMGRTLGDLDLDDHIEDILITLGTQYQIVRPINQGTDDLFLYLVLDRSRANLAMARFRLTKLAEQIEV</sequence>
<dbReference type="SUPFAM" id="SSF103196">
    <property type="entry name" value="Roadblock/LC7 domain"/>
    <property type="match status" value="1"/>
</dbReference>
<feature type="compositionally biased region" description="Pro residues" evidence="1">
    <location>
        <begin position="31"/>
        <end position="71"/>
    </location>
</feature>